<evidence type="ECO:0000313" key="1">
    <source>
        <dbReference type="EMBL" id="JAD44918.1"/>
    </source>
</evidence>
<reference evidence="1" key="1">
    <citation type="submission" date="2014-09" db="EMBL/GenBank/DDBJ databases">
        <authorList>
            <person name="Magalhaes I.L.F."/>
            <person name="Oliveira U."/>
            <person name="Santos F.R."/>
            <person name="Vidigal T.H.D.A."/>
            <person name="Brescovit A.D."/>
            <person name="Santos A.J."/>
        </authorList>
    </citation>
    <scope>NUCLEOTIDE SEQUENCE</scope>
    <source>
        <tissue evidence="1">Shoot tissue taken approximately 20 cm above the soil surface</tissue>
    </source>
</reference>
<dbReference type="EMBL" id="GBRH01252977">
    <property type="protein sequence ID" value="JAD44918.1"/>
    <property type="molecule type" value="Transcribed_RNA"/>
</dbReference>
<dbReference type="AlphaFoldDB" id="A0A0A9A4N9"/>
<proteinExistence type="predicted"/>
<organism evidence="1">
    <name type="scientific">Arundo donax</name>
    <name type="common">Giant reed</name>
    <name type="synonym">Donax arundinaceus</name>
    <dbReference type="NCBI Taxonomy" id="35708"/>
    <lineage>
        <taxon>Eukaryota</taxon>
        <taxon>Viridiplantae</taxon>
        <taxon>Streptophyta</taxon>
        <taxon>Embryophyta</taxon>
        <taxon>Tracheophyta</taxon>
        <taxon>Spermatophyta</taxon>
        <taxon>Magnoliopsida</taxon>
        <taxon>Liliopsida</taxon>
        <taxon>Poales</taxon>
        <taxon>Poaceae</taxon>
        <taxon>PACMAD clade</taxon>
        <taxon>Arundinoideae</taxon>
        <taxon>Arundineae</taxon>
        <taxon>Arundo</taxon>
    </lineage>
</organism>
<name>A0A0A9A4N9_ARUDO</name>
<reference evidence="1" key="2">
    <citation type="journal article" date="2015" name="Data Brief">
        <title>Shoot transcriptome of the giant reed, Arundo donax.</title>
        <authorList>
            <person name="Barrero R.A."/>
            <person name="Guerrero F.D."/>
            <person name="Moolhuijzen P."/>
            <person name="Goolsby J.A."/>
            <person name="Tidwell J."/>
            <person name="Bellgard S.E."/>
            <person name="Bellgard M.I."/>
        </authorList>
    </citation>
    <scope>NUCLEOTIDE SEQUENCE</scope>
    <source>
        <tissue evidence="1">Shoot tissue taken approximately 20 cm above the soil surface</tissue>
    </source>
</reference>
<accession>A0A0A9A4N9</accession>
<sequence>MKILDIVQFCSYYCNVIFREV</sequence>
<protein>
    <submittedName>
        <fullName evidence="1">Uncharacterized protein</fullName>
    </submittedName>
</protein>